<feature type="transmembrane region" description="Helical" evidence="1">
    <location>
        <begin position="46"/>
        <end position="65"/>
    </location>
</feature>
<dbReference type="RefSeq" id="WP_078695136.1">
    <property type="nucleotide sequence ID" value="NZ_FUYH01000001.1"/>
</dbReference>
<organism evidence="2 3">
    <name type="scientific">Caloramator quimbayensis</name>
    <dbReference type="NCBI Taxonomy" id="1147123"/>
    <lineage>
        <taxon>Bacteria</taxon>
        <taxon>Bacillati</taxon>
        <taxon>Bacillota</taxon>
        <taxon>Clostridia</taxon>
        <taxon>Eubacteriales</taxon>
        <taxon>Clostridiaceae</taxon>
        <taxon>Caloramator</taxon>
    </lineage>
</organism>
<accession>A0A1T4WF89</accession>
<protein>
    <submittedName>
        <fullName evidence="2">Uncharacterized protein</fullName>
    </submittedName>
</protein>
<dbReference type="Proteomes" id="UP000190105">
    <property type="component" value="Unassembled WGS sequence"/>
</dbReference>
<keyword evidence="1" id="KW-0472">Membrane</keyword>
<dbReference type="STRING" id="1147123.SAMN05443428_10199"/>
<dbReference type="OrthoDB" id="1954315at2"/>
<gene>
    <name evidence="2" type="ORF">SAMN05443428_10199</name>
</gene>
<name>A0A1T4WF89_9CLOT</name>
<reference evidence="3" key="1">
    <citation type="submission" date="2017-02" db="EMBL/GenBank/DDBJ databases">
        <authorList>
            <person name="Varghese N."/>
            <person name="Submissions S."/>
        </authorList>
    </citation>
    <scope>NUCLEOTIDE SEQUENCE [LARGE SCALE GENOMIC DNA]</scope>
    <source>
        <strain evidence="3">USBA 833</strain>
    </source>
</reference>
<proteinExistence type="predicted"/>
<keyword evidence="3" id="KW-1185">Reference proteome</keyword>
<evidence type="ECO:0000313" key="2">
    <source>
        <dbReference type="EMBL" id="SKA75847.1"/>
    </source>
</evidence>
<sequence>MKIKKQLKKEEIKRKRAVAVSAAIAVLMPYMVYVLSSEGIFIGWEIYFAYFYAAFVDFLVLINIFRTLSDGKFSYSIYNQKIRIKDSIFSSPVSINLNKIVYVDVSERPQKDFEVLLIMDKGKRSRGFFEFDSSFVKMKSAYKDTYNYLHEKYSGRKFFCYAVKKGESRKYHMLYILYKNCYEAQFSQRAIEYIKTFIEEYNLS</sequence>
<evidence type="ECO:0000256" key="1">
    <source>
        <dbReference type="SAM" id="Phobius"/>
    </source>
</evidence>
<keyword evidence="1" id="KW-1133">Transmembrane helix</keyword>
<evidence type="ECO:0000313" key="3">
    <source>
        <dbReference type="Proteomes" id="UP000190105"/>
    </source>
</evidence>
<dbReference type="AlphaFoldDB" id="A0A1T4WF89"/>
<dbReference type="EMBL" id="FUYH01000001">
    <property type="protein sequence ID" value="SKA75847.1"/>
    <property type="molecule type" value="Genomic_DNA"/>
</dbReference>
<keyword evidence="1" id="KW-0812">Transmembrane</keyword>